<dbReference type="EMBL" id="CACVBS010000067">
    <property type="protein sequence ID" value="CAA7268217.1"/>
    <property type="molecule type" value="Genomic_DNA"/>
</dbReference>
<evidence type="ECO:0000313" key="4">
    <source>
        <dbReference type="EMBL" id="CAA7268217.1"/>
    </source>
</evidence>
<feature type="domain" description="NAD-dependent epimerase/dehydratase" evidence="3">
    <location>
        <begin position="6"/>
        <end position="253"/>
    </location>
</feature>
<dbReference type="InterPro" id="IPR001509">
    <property type="entry name" value="Epimerase_deHydtase"/>
</dbReference>
<dbReference type="GO" id="GO:0016616">
    <property type="term" value="F:oxidoreductase activity, acting on the CH-OH group of donors, NAD or NADP as acceptor"/>
    <property type="evidence" value="ECO:0007669"/>
    <property type="project" value="TreeGrafter"/>
</dbReference>
<evidence type="ECO:0000313" key="5">
    <source>
        <dbReference type="Proteomes" id="UP000467700"/>
    </source>
</evidence>
<dbReference type="Pfam" id="PF01370">
    <property type="entry name" value="Epimerase"/>
    <property type="match status" value="1"/>
</dbReference>
<gene>
    <name evidence="4" type="ORF">AAE3_LOCUS10515</name>
</gene>
<dbReference type="PANTHER" id="PTHR10366">
    <property type="entry name" value="NAD DEPENDENT EPIMERASE/DEHYDRATASE"/>
    <property type="match status" value="1"/>
</dbReference>
<comment type="similarity">
    <text evidence="2">Belongs to the NAD(P)-dependent epimerase/dehydratase family. Dihydroflavonol-4-reductase subfamily.</text>
</comment>
<evidence type="ECO:0000259" key="3">
    <source>
        <dbReference type="Pfam" id="PF01370"/>
    </source>
</evidence>
<dbReference type="OrthoDB" id="2735536at2759"/>
<evidence type="ECO:0000256" key="2">
    <source>
        <dbReference type="ARBA" id="ARBA00023445"/>
    </source>
</evidence>
<name>A0A8S0WQF0_CYCAE</name>
<keyword evidence="5" id="KW-1185">Reference proteome</keyword>
<dbReference type="InterPro" id="IPR036291">
    <property type="entry name" value="NAD(P)-bd_dom_sf"/>
</dbReference>
<accession>A0A8S0WQF0</accession>
<dbReference type="PANTHER" id="PTHR10366:SF564">
    <property type="entry name" value="STEROL-4-ALPHA-CARBOXYLATE 3-DEHYDROGENASE, DECARBOXYLATING"/>
    <property type="match status" value="1"/>
</dbReference>
<protein>
    <recommendedName>
        <fullName evidence="3">NAD-dependent epimerase/dehydratase domain-containing protein</fullName>
    </recommendedName>
</protein>
<dbReference type="Gene3D" id="3.40.50.720">
    <property type="entry name" value="NAD(P)-binding Rossmann-like Domain"/>
    <property type="match status" value="1"/>
</dbReference>
<dbReference type="AlphaFoldDB" id="A0A8S0WQF0"/>
<organism evidence="4 5">
    <name type="scientific">Cyclocybe aegerita</name>
    <name type="common">Black poplar mushroom</name>
    <name type="synonym">Agrocybe aegerita</name>
    <dbReference type="NCBI Taxonomy" id="1973307"/>
    <lineage>
        <taxon>Eukaryota</taxon>
        <taxon>Fungi</taxon>
        <taxon>Dikarya</taxon>
        <taxon>Basidiomycota</taxon>
        <taxon>Agaricomycotina</taxon>
        <taxon>Agaricomycetes</taxon>
        <taxon>Agaricomycetidae</taxon>
        <taxon>Agaricales</taxon>
        <taxon>Agaricineae</taxon>
        <taxon>Bolbitiaceae</taxon>
        <taxon>Cyclocybe</taxon>
    </lineage>
</organism>
<proteinExistence type="inferred from homology"/>
<keyword evidence="1" id="KW-0560">Oxidoreductase</keyword>
<comment type="caution">
    <text evidence="4">The sequence shown here is derived from an EMBL/GenBank/DDBJ whole genome shotgun (WGS) entry which is preliminary data.</text>
</comment>
<evidence type="ECO:0000256" key="1">
    <source>
        <dbReference type="ARBA" id="ARBA00023002"/>
    </source>
</evidence>
<reference evidence="4 5" key="1">
    <citation type="submission" date="2020-01" db="EMBL/GenBank/DDBJ databases">
        <authorList>
            <person name="Gupta K D."/>
        </authorList>
    </citation>
    <scope>NUCLEOTIDE SEQUENCE [LARGE SCALE GENOMIC DNA]</scope>
</reference>
<dbReference type="InterPro" id="IPR050425">
    <property type="entry name" value="NAD(P)_dehydrat-like"/>
</dbReference>
<sequence length="340" mass="37446">MSKGNVLVTGVTGFIATQVALTFLDEGYSVRGTVRSADKGAEWIALFPQHKARFEYVVVADMTVAGAFNDAVKGIDYIAHVASPAFWGQGDNEKDILLPAINGTKNLVEATKLEPKIKRVVFTSSLAAVINPTLPADTLHTPDEWNPMTYEEAKNQTTPMFVYRASKALAEKTFWEYIEKEKPTWAGSVIAPCGCFGPPLQKITSLAGLNVSVKYLWNMADGTFKNGVPAIGFPVCTDVRDVALAHVRAVERDAAKNQRYLVIANHYNPDMAVEVIGRAHPELKESRLAPVDPVKIKQLVPFNFDTSKTQKDLGIVYTPFEKTIVDTVDYLLEVEKQLAK</sequence>
<dbReference type="SUPFAM" id="SSF51735">
    <property type="entry name" value="NAD(P)-binding Rossmann-fold domains"/>
    <property type="match status" value="1"/>
</dbReference>
<dbReference type="Proteomes" id="UP000467700">
    <property type="component" value="Unassembled WGS sequence"/>
</dbReference>